<sequence length="99" mass="11082">MCWRCRQLIAPGEPWDLGHDDSPGAKRLGLYRGPEHRDCSRSAGGWRRHGVSDPPPPPSRRRSSESKARALQFFDTTPKPVEPQRPNATAKSIEGQHDS</sequence>
<protein>
    <submittedName>
        <fullName evidence="2">Uncharacterized protein</fullName>
    </submittedName>
</protein>
<reference evidence="2" key="1">
    <citation type="submission" date="2006-12" db="EMBL/GenBank/DDBJ databases">
        <title>Complete sequence of chromosome of Mycobacterium sp. KMS.</title>
        <authorList>
            <consortium name="US DOE Joint Genome Institute"/>
            <person name="Copeland A."/>
            <person name="Lucas S."/>
            <person name="Lapidus A."/>
            <person name="Barry K."/>
            <person name="Detter J.C."/>
            <person name="Glavina del Rio T."/>
            <person name="Hammon N."/>
            <person name="Israni S."/>
            <person name="Dalin E."/>
            <person name="Tice H."/>
            <person name="Pitluck S."/>
            <person name="Kiss H."/>
            <person name="Brettin T."/>
            <person name="Bruce D."/>
            <person name="Han C."/>
            <person name="Tapia R."/>
            <person name="Gilna P."/>
            <person name="Schmutz J."/>
            <person name="Larimer F."/>
            <person name="Land M."/>
            <person name="Hauser L."/>
            <person name="Kyrpides N."/>
            <person name="Mikhailova N."/>
            <person name="Miller C.D."/>
            <person name="Richardson P."/>
        </authorList>
    </citation>
    <scope>NUCLEOTIDE SEQUENCE [LARGE SCALE GENOMIC DNA]</scope>
    <source>
        <strain evidence="2">KMS</strain>
    </source>
</reference>
<proteinExistence type="predicted"/>
<gene>
    <name evidence="2" type="ordered locus">Mkms_3563</name>
</gene>
<name>A1UIU9_MYCSK</name>
<evidence type="ECO:0000256" key="1">
    <source>
        <dbReference type="SAM" id="MobiDB-lite"/>
    </source>
</evidence>
<dbReference type="EMBL" id="CP000518">
    <property type="protein sequence ID" value="ABL92757.1"/>
    <property type="molecule type" value="Genomic_DNA"/>
</dbReference>
<dbReference type="KEGG" id="mkm:Mkms_3563"/>
<dbReference type="AlphaFoldDB" id="A1UIU9"/>
<feature type="region of interest" description="Disordered" evidence="1">
    <location>
        <begin position="12"/>
        <end position="99"/>
    </location>
</feature>
<dbReference type="STRING" id="189918.Mkms_3563"/>
<evidence type="ECO:0000313" key="2">
    <source>
        <dbReference type="EMBL" id="ABL92757.1"/>
    </source>
</evidence>
<accession>A1UIU9</accession>
<dbReference type="OrthoDB" id="3405006at2"/>
<dbReference type="HOGENOM" id="CLU_2330759_0_0_11"/>
<organism evidence="2">
    <name type="scientific">Mycobacterium sp. (strain KMS)</name>
    <dbReference type="NCBI Taxonomy" id="189918"/>
    <lineage>
        <taxon>Bacteria</taxon>
        <taxon>Bacillati</taxon>
        <taxon>Actinomycetota</taxon>
        <taxon>Actinomycetes</taxon>
        <taxon>Mycobacteriales</taxon>
        <taxon>Mycobacteriaceae</taxon>
        <taxon>Mycobacterium</taxon>
    </lineage>
</organism>